<comment type="subcellular location">
    <subcellularLocation>
        <location evidence="1">Nucleus</location>
    </subcellularLocation>
</comment>
<evidence type="ECO:0008006" key="4">
    <source>
        <dbReference type="Google" id="ProtNLM"/>
    </source>
</evidence>
<evidence type="ECO:0000256" key="1">
    <source>
        <dbReference type="ARBA" id="ARBA00004123"/>
    </source>
</evidence>
<sequence>MAKISTTDRHRIIIYYQVGLSQREMTKKCKISRTAIQNTIKKFNETGCVEDKKQCGWPNKIKESHEKFLRLQSDKIFSKTDRRYATSYGSID</sequence>
<dbReference type="AlphaFoldDB" id="A0A0L7QVB6"/>
<dbReference type="Proteomes" id="UP000053825">
    <property type="component" value="Unassembled WGS sequence"/>
</dbReference>
<name>A0A0L7QVB6_9HYME</name>
<organism evidence="2 3">
    <name type="scientific">Habropoda laboriosa</name>
    <dbReference type="NCBI Taxonomy" id="597456"/>
    <lineage>
        <taxon>Eukaryota</taxon>
        <taxon>Metazoa</taxon>
        <taxon>Ecdysozoa</taxon>
        <taxon>Arthropoda</taxon>
        <taxon>Hexapoda</taxon>
        <taxon>Insecta</taxon>
        <taxon>Pterygota</taxon>
        <taxon>Neoptera</taxon>
        <taxon>Endopterygota</taxon>
        <taxon>Hymenoptera</taxon>
        <taxon>Apocrita</taxon>
        <taxon>Aculeata</taxon>
        <taxon>Apoidea</taxon>
        <taxon>Anthophila</taxon>
        <taxon>Apidae</taxon>
        <taxon>Habropoda</taxon>
    </lineage>
</organism>
<evidence type="ECO:0000313" key="3">
    <source>
        <dbReference type="Proteomes" id="UP000053825"/>
    </source>
</evidence>
<dbReference type="EMBL" id="KQ414727">
    <property type="protein sequence ID" value="KOC62587.1"/>
    <property type="molecule type" value="Genomic_DNA"/>
</dbReference>
<dbReference type="GO" id="GO:0005634">
    <property type="term" value="C:nucleus"/>
    <property type="evidence" value="ECO:0007669"/>
    <property type="project" value="UniProtKB-SubCell"/>
</dbReference>
<gene>
    <name evidence="2" type="ORF">WH47_04248</name>
</gene>
<accession>A0A0L7QVB6</accession>
<dbReference type="InterPro" id="IPR036388">
    <property type="entry name" value="WH-like_DNA-bd_sf"/>
</dbReference>
<dbReference type="STRING" id="597456.A0A0L7QVB6"/>
<evidence type="ECO:0000313" key="2">
    <source>
        <dbReference type="EMBL" id="KOC62587.1"/>
    </source>
</evidence>
<protein>
    <recommendedName>
        <fullName evidence="4">Histone-lysine N-methyltransferase SETMAR</fullName>
    </recommendedName>
</protein>
<reference evidence="2 3" key="1">
    <citation type="submission" date="2015-07" db="EMBL/GenBank/DDBJ databases">
        <title>The genome of Habropoda laboriosa.</title>
        <authorList>
            <person name="Pan H."/>
            <person name="Kapheim K."/>
        </authorList>
    </citation>
    <scope>NUCLEOTIDE SEQUENCE [LARGE SCALE GENOMIC DNA]</scope>
    <source>
        <strain evidence="2">0110345459</strain>
    </source>
</reference>
<dbReference type="Gene3D" id="1.10.10.10">
    <property type="entry name" value="Winged helix-like DNA-binding domain superfamily/Winged helix DNA-binding domain"/>
    <property type="match status" value="1"/>
</dbReference>
<proteinExistence type="predicted"/>
<dbReference type="SUPFAM" id="SSF46689">
    <property type="entry name" value="Homeodomain-like"/>
    <property type="match status" value="1"/>
</dbReference>
<dbReference type="InterPro" id="IPR009057">
    <property type="entry name" value="Homeodomain-like_sf"/>
</dbReference>
<keyword evidence="3" id="KW-1185">Reference proteome</keyword>